<dbReference type="STRING" id="995060.SAMN04487904_106258"/>
<organism evidence="2 3">
    <name type="scientific">Actinopolyspora righensis</name>
    <dbReference type="NCBI Taxonomy" id="995060"/>
    <lineage>
        <taxon>Bacteria</taxon>
        <taxon>Bacillati</taxon>
        <taxon>Actinomycetota</taxon>
        <taxon>Actinomycetes</taxon>
        <taxon>Actinopolysporales</taxon>
        <taxon>Actinopolysporaceae</taxon>
        <taxon>Actinopolyspora</taxon>
        <taxon>Actinopolyspora alba group</taxon>
    </lineage>
</organism>
<gene>
    <name evidence="2" type="ORF">SAMN04487904_106258</name>
</gene>
<name>A0A1I7ACF8_9ACTN</name>
<evidence type="ECO:0000313" key="3">
    <source>
        <dbReference type="Proteomes" id="UP000199165"/>
    </source>
</evidence>
<feature type="region of interest" description="Disordered" evidence="1">
    <location>
        <begin position="35"/>
        <end position="70"/>
    </location>
</feature>
<sequence length="108" mass="11565">MPVPGRGDFARNRRGPGPYPPSRAAISWEIYAAPRDTERTKPRPPVPPGFPVVPVGAGESSRARSGDQNAVSSISISELSVFSTIFRREESSGSTFLAKNRTAATLPL</sequence>
<evidence type="ECO:0000256" key="1">
    <source>
        <dbReference type="SAM" id="MobiDB-lite"/>
    </source>
</evidence>
<reference evidence="3" key="1">
    <citation type="submission" date="2016-10" db="EMBL/GenBank/DDBJ databases">
        <authorList>
            <person name="Varghese N."/>
            <person name="Submissions S."/>
        </authorList>
    </citation>
    <scope>NUCLEOTIDE SEQUENCE [LARGE SCALE GENOMIC DNA]</scope>
    <source>
        <strain evidence="3">DSM 45501</strain>
    </source>
</reference>
<keyword evidence="3" id="KW-1185">Reference proteome</keyword>
<evidence type="ECO:0000313" key="2">
    <source>
        <dbReference type="EMBL" id="SFT72573.1"/>
    </source>
</evidence>
<accession>A0A1I7ACF8</accession>
<dbReference type="Proteomes" id="UP000199165">
    <property type="component" value="Unassembled WGS sequence"/>
</dbReference>
<protein>
    <submittedName>
        <fullName evidence="2">Uncharacterized protein</fullName>
    </submittedName>
</protein>
<dbReference type="AlphaFoldDB" id="A0A1I7ACF8"/>
<feature type="region of interest" description="Disordered" evidence="1">
    <location>
        <begin position="1"/>
        <end position="23"/>
    </location>
</feature>
<dbReference type="EMBL" id="FPAT01000006">
    <property type="protein sequence ID" value="SFT72573.1"/>
    <property type="molecule type" value="Genomic_DNA"/>
</dbReference>
<proteinExistence type="predicted"/>